<name>A0ABT8RAD6_9BACT</name>
<evidence type="ECO:0000313" key="1">
    <source>
        <dbReference type="EMBL" id="MDO1448168.1"/>
    </source>
</evidence>
<evidence type="ECO:0000313" key="2">
    <source>
        <dbReference type="Proteomes" id="UP001168528"/>
    </source>
</evidence>
<keyword evidence="2" id="KW-1185">Reference proteome</keyword>
<organism evidence="1 2">
    <name type="scientific">Rhodocytophaga aerolata</name>
    <dbReference type="NCBI Taxonomy" id="455078"/>
    <lineage>
        <taxon>Bacteria</taxon>
        <taxon>Pseudomonadati</taxon>
        <taxon>Bacteroidota</taxon>
        <taxon>Cytophagia</taxon>
        <taxon>Cytophagales</taxon>
        <taxon>Rhodocytophagaceae</taxon>
        <taxon>Rhodocytophaga</taxon>
    </lineage>
</organism>
<reference evidence="1" key="1">
    <citation type="submission" date="2023-07" db="EMBL/GenBank/DDBJ databases">
        <title>The genome sequence of Rhodocytophaga aerolata KACC 12507.</title>
        <authorList>
            <person name="Zhang X."/>
        </authorList>
    </citation>
    <scope>NUCLEOTIDE SEQUENCE</scope>
    <source>
        <strain evidence="1">KACC 12507</strain>
    </source>
</reference>
<proteinExistence type="predicted"/>
<protein>
    <submittedName>
        <fullName evidence="1">Uncharacterized protein</fullName>
    </submittedName>
</protein>
<dbReference type="EMBL" id="JAUKPO010000010">
    <property type="protein sequence ID" value="MDO1448168.1"/>
    <property type="molecule type" value="Genomic_DNA"/>
</dbReference>
<dbReference type="RefSeq" id="WP_302038969.1">
    <property type="nucleotide sequence ID" value="NZ_JAUKPO010000010.1"/>
</dbReference>
<comment type="caution">
    <text evidence="1">The sequence shown here is derived from an EMBL/GenBank/DDBJ whole genome shotgun (WGS) entry which is preliminary data.</text>
</comment>
<accession>A0ABT8RAD6</accession>
<gene>
    <name evidence="1" type="ORF">Q0590_17980</name>
</gene>
<sequence>MNHYKVKLIKNISHREAWVPVQADDVQNARIAATLKCTKTEFIPDYTSLQEIDLEEYELLAQQSFVK</sequence>
<dbReference type="Proteomes" id="UP001168528">
    <property type="component" value="Unassembled WGS sequence"/>
</dbReference>